<comment type="similarity">
    <text evidence="1">Belongs to the GPN-loop GTPase family.</text>
</comment>
<dbReference type="GO" id="GO:0005525">
    <property type="term" value="F:GTP binding"/>
    <property type="evidence" value="ECO:0007669"/>
    <property type="project" value="UniProtKB-KW"/>
</dbReference>
<dbReference type="InterPro" id="IPR004130">
    <property type="entry name" value="Gpn"/>
</dbReference>
<dbReference type="OrthoDB" id="31092at2157"/>
<dbReference type="InterPro" id="IPR027417">
    <property type="entry name" value="P-loop_NTPase"/>
</dbReference>
<name>A0A0F7IHD7_9EURY</name>
<dbReference type="InParanoid" id="A0A0F7IHD7"/>
<keyword evidence="2" id="KW-0547">Nucleotide-binding</keyword>
<dbReference type="PANTHER" id="PTHR21231">
    <property type="entry name" value="XPA-BINDING PROTEIN 1-RELATED"/>
    <property type="match status" value="1"/>
</dbReference>
<sequence>MNIILLGPAGSGKSTIAESFSKYLEDEGYSAGVVNLDSASPPRYSPISDVREFVRAEEVMEKEGLGINGALLRSMELAAEHLDDLIPKDGWDFVIYDTPGQLELFMYTSFGRELVSRLESFTVGVFLADSTRVTSPSTYSAMIAQSAIVTLMLEIPSITAFNKSDRARVKEFEHYARELEGEGVLGEFFEKLLKFVEATSVIYRPVLVSAKTGEGFDELFSAVNEVFCACGDLS</sequence>
<dbReference type="Gene3D" id="3.40.50.300">
    <property type="entry name" value="P-loop containing nucleotide triphosphate hydrolases"/>
    <property type="match status" value="1"/>
</dbReference>
<evidence type="ECO:0000313" key="5">
    <source>
        <dbReference type="EMBL" id="AKG92099.1"/>
    </source>
</evidence>
<evidence type="ECO:0000313" key="6">
    <source>
        <dbReference type="Proteomes" id="UP000034723"/>
    </source>
</evidence>
<dbReference type="STRING" id="113653.GAH_00556"/>
<keyword evidence="3" id="KW-0378">Hydrolase</keyword>
<evidence type="ECO:0000256" key="2">
    <source>
        <dbReference type="ARBA" id="ARBA00022741"/>
    </source>
</evidence>
<evidence type="ECO:0000256" key="3">
    <source>
        <dbReference type="ARBA" id="ARBA00022801"/>
    </source>
</evidence>
<dbReference type="Pfam" id="PF03029">
    <property type="entry name" value="ATP_bind_1"/>
    <property type="match status" value="1"/>
</dbReference>
<dbReference type="AlphaFoldDB" id="A0A0F7IHD7"/>
<dbReference type="EMBL" id="CP011267">
    <property type="protein sequence ID" value="AKG92099.1"/>
    <property type="molecule type" value="Genomic_DNA"/>
</dbReference>
<evidence type="ECO:0000256" key="4">
    <source>
        <dbReference type="ARBA" id="ARBA00023134"/>
    </source>
</evidence>
<evidence type="ECO:0000256" key="1">
    <source>
        <dbReference type="ARBA" id="ARBA00005290"/>
    </source>
</evidence>
<dbReference type="SUPFAM" id="SSF52540">
    <property type="entry name" value="P-loop containing nucleoside triphosphate hydrolases"/>
    <property type="match status" value="1"/>
</dbReference>
<dbReference type="GeneID" id="24803138"/>
<protein>
    <submittedName>
        <fullName evidence="5">GTPase SAR1</fullName>
    </submittedName>
</protein>
<dbReference type="KEGG" id="gah:GAH_00556"/>
<dbReference type="HOGENOM" id="CLU_037460_3_0_2"/>
<reference evidence="5 6" key="1">
    <citation type="submission" date="2015-04" db="EMBL/GenBank/DDBJ databases">
        <title>The complete genome sequence of the hyperthermophilic, obligate iron-reducing archaeon Geoglobus ahangari strain 234T.</title>
        <authorList>
            <person name="Manzella M.P."/>
            <person name="Holmes D.E."/>
            <person name="Rocheleau J.M."/>
            <person name="Chung A."/>
            <person name="Reguera G."/>
            <person name="Kashefi K."/>
        </authorList>
    </citation>
    <scope>NUCLEOTIDE SEQUENCE [LARGE SCALE GENOMIC DNA]</scope>
    <source>
        <strain evidence="5 6">234</strain>
    </source>
</reference>
<dbReference type="RefSeq" id="WP_048094585.1">
    <property type="nucleotide sequence ID" value="NZ_CP011267.1"/>
</dbReference>
<dbReference type="PANTHER" id="PTHR21231:SF8">
    <property type="entry name" value="GPN-LOOP GTPASE 1"/>
    <property type="match status" value="1"/>
</dbReference>
<keyword evidence="6" id="KW-1185">Reference proteome</keyword>
<dbReference type="Proteomes" id="UP000034723">
    <property type="component" value="Chromosome"/>
</dbReference>
<organism evidence="5 6">
    <name type="scientific">Geoglobus ahangari</name>
    <dbReference type="NCBI Taxonomy" id="113653"/>
    <lineage>
        <taxon>Archaea</taxon>
        <taxon>Methanobacteriati</taxon>
        <taxon>Methanobacteriota</taxon>
        <taxon>Archaeoglobi</taxon>
        <taxon>Archaeoglobales</taxon>
        <taxon>Archaeoglobaceae</taxon>
        <taxon>Geoglobus</taxon>
    </lineage>
</organism>
<accession>A0A0F7IHD7</accession>
<dbReference type="GO" id="GO:0003924">
    <property type="term" value="F:GTPase activity"/>
    <property type="evidence" value="ECO:0007669"/>
    <property type="project" value="TreeGrafter"/>
</dbReference>
<proteinExistence type="inferred from homology"/>
<keyword evidence="4" id="KW-0342">GTP-binding</keyword>
<gene>
    <name evidence="5" type="ORF">GAH_00556</name>
</gene>